<dbReference type="AlphaFoldDB" id="A0A4Z1J4B1"/>
<gene>
    <name evidence="2" type="ORF">BCON_0010g00690</name>
</gene>
<feature type="region of interest" description="Disordered" evidence="1">
    <location>
        <begin position="45"/>
        <end position="65"/>
    </location>
</feature>
<dbReference type="EMBL" id="PQXN01000010">
    <property type="protein sequence ID" value="TGO63903.1"/>
    <property type="molecule type" value="Genomic_DNA"/>
</dbReference>
<organism evidence="2 3">
    <name type="scientific">Botryotinia convoluta</name>
    <dbReference type="NCBI Taxonomy" id="54673"/>
    <lineage>
        <taxon>Eukaryota</taxon>
        <taxon>Fungi</taxon>
        <taxon>Dikarya</taxon>
        <taxon>Ascomycota</taxon>
        <taxon>Pezizomycotina</taxon>
        <taxon>Leotiomycetes</taxon>
        <taxon>Helotiales</taxon>
        <taxon>Sclerotiniaceae</taxon>
        <taxon>Botryotinia</taxon>
    </lineage>
</organism>
<accession>A0A4Z1J4B1</accession>
<protein>
    <submittedName>
        <fullName evidence="2">Uncharacterized protein</fullName>
    </submittedName>
</protein>
<reference evidence="2 3" key="1">
    <citation type="submission" date="2017-12" db="EMBL/GenBank/DDBJ databases">
        <title>Comparative genomics of Botrytis spp.</title>
        <authorList>
            <person name="Valero-Jimenez C.A."/>
            <person name="Tapia P."/>
            <person name="Veloso J."/>
            <person name="Silva-Moreno E."/>
            <person name="Staats M."/>
            <person name="Valdes J.H."/>
            <person name="Van Kan J.A.L."/>
        </authorList>
    </citation>
    <scope>NUCLEOTIDE SEQUENCE [LARGE SCALE GENOMIC DNA]</scope>
    <source>
        <strain evidence="2 3">MUCL11595</strain>
    </source>
</reference>
<evidence type="ECO:0000313" key="2">
    <source>
        <dbReference type="EMBL" id="TGO63903.1"/>
    </source>
</evidence>
<name>A0A4Z1J4B1_9HELO</name>
<dbReference type="Proteomes" id="UP000297527">
    <property type="component" value="Unassembled WGS sequence"/>
</dbReference>
<evidence type="ECO:0000313" key="3">
    <source>
        <dbReference type="Proteomes" id="UP000297527"/>
    </source>
</evidence>
<proteinExistence type="predicted"/>
<keyword evidence="3" id="KW-1185">Reference proteome</keyword>
<sequence length="65" mass="7172">MSGDIGLFEVEKPLNCLNLGSGASSTTSADRDDFATYNTINNTKSQHQERYLEINEADDEGVIQF</sequence>
<evidence type="ECO:0000256" key="1">
    <source>
        <dbReference type="SAM" id="MobiDB-lite"/>
    </source>
</evidence>
<feature type="compositionally biased region" description="Acidic residues" evidence="1">
    <location>
        <begin position="55"/>
        <end position="65"/>
    </location>
</feature>
<comment type="caution">
    <text evidence="2">The sequence shown here is derived from an EMBL/GenBank/DDBJ whole genome shotgun (WGS) entry which is preliminary data.</text>
</comment>